<organism evidence="1 2">
    <name type="scientific">Actinokineospora soli</name>
    <dbReference type="NCBI Taxonomy" id="1048753"/>
    <lineage>
        <taxon>Bacteria</taxon>
        <taxon>Bacillati</taxon>
        <taxon>Actinomycetota</taxon>
        <taxon>Actinomycetes</taxon>
        <taxon>Pseudonocardiales</taxon>
        <taxon>Pseudonocardiaceae</taxon>
        <taxon>Actinokineospora</taxon>
    </lineage>
</organism>
<gene>
    <name evidence="1" type="ORF">ACFQV2_26770</name>
</gene>
<keyword evidence="2" id="KW-1185">Reference proteome</keyword>
<sequence length="64" mass="6716">MAANPIEMQKYLSGVDYPCSKSDLVEHARANGADDEVLSGLEAIPDRDYNGPNAVSAAFTSADG</sequence>
<protein>
    <submittedName>
        <fullName evidence="1">DUF2795 domain-containing protein</fullName>
    </submittedName>
</protein>
<name>A0ABW2TUQ4_9PSEU</name>
<evidence type="ECO:0000313" key="1">
    <source>
        <dbReference type="EMBL" id="MFC7616536.1"/>
    </source>
</evidence>
<accession>A0ABW2TUQ4</accession>
<dbReference type="EMBL" id="JBHTEY010000004">
    <property type="protein sequence ID" value="MFC7616536.1"/>
    <property type="molecule type" value="Genomic_DNA"/>
</dbReference>
<evidence type="ECO:0000313" key="2">
    <source>
        <dbReference type="Proteomes" id="UP001596512"/>
    </source>
</evidence>
<proteinExistence type="predicted"/>
<comment type="caution">
    <text evidence="1">The sequence shown here is derived from an EMBL/GenBank/DDBJ whole genome shotgun (WGS) entry which is preliminary data.</text>
</comment>
<dbReference type="Proteomes" id="UP001596512">
    <property type="component" value="Unassembled WGS sequence"/>
</dbReference>
<dbReference type="Pfam" id="PF11387">
    <property type="entry name" value="DUF2795"/>
    <property type="match status" value="1"/>
</dbReference>
<reference evidence="2" key="1">
    <citation type="journal article" date="2019" name="Int. J. Syst. Evol. Microbiol.">
        <title>The Global Catalogue of Microorganisms (GCM) 10K type strain sequencing project: providing services to taxonomists for standard genome sequencing and annotation.</title>
        <authorList>
            <consortium name="The Broad Institute Genomics Platform"/>
            <consortium name="The Broad Institute Genome Sequencing Center for Infectious Disease"/>
            <person name="Wu L."/>
            <person name="Ma J."/>
        </authorList>
    </citation>
    <scope>NUCLEOTIDE SEQUENCE [LARGE SCALE GENOMIC DNA]</scope>
    <source>
        <strain evidence="2">JCM 17695</strain>
    </source>
</reference>
<dbReference type="InterPro" id="IPR021527">
    <property type="entry name" value="DUF2795"/>
</dbReference>